<dbReference type="PANTHER" id="PTHR16650:SF10">
    <property type="entry name" value="LEBERCILIN"/>
    <property type="match status" value="1"/>
</dbReference>
<dbReference type="RefSeq" id="XP_026197397.1">
    <property type="nucleotide sequence ID" value="XM_026341612.1"/>
</dbReference>
<accession>A0A3Q1ITS3</accession>
<proteinExistence type="inferred from homology"/>
<dbReference type="Pfam" id="PF15619">
    <property type="entry name" value="Lebercilin"/>
    <property type="match status" value="1"/>
</dbReference>
<feature type="region of interest" description="Disordered" evidence="4">
    <location>
        <begin position="562"/>
        <end position="644"/>
    </location>
</feature>
<gene>
    <name evidence="6" type="primary">LCA5</name>
</gene>
<feature type="compositionally biased region" description="Basic and acidic residues" evidence="4">
    <location>
        <begin position="9"/>
        <end position="18"/>
    </location>
</feature>
<dbReference type="Proteomes" id="UP000265040">
    <property type="component" value="Chromosome 24"/>
</dbReference>
<feature type="region of interest" description="Disordered" evidence="4">
    <location>
        <begin position="375"/>
        <end position="527"/>
    </location>
</feature>
<evidence type="ECO:0000256" key="1">
    <source>
        <dbReference type="ARBA" id="ARBA00010229"/>
    </source>
</evidence>
<dbReference type="STRING" id="64144.ENSATEP00000007237"/>
<feature type="compositionally biased region" description="Basic and acidic residues" evidence="4">
    <location>
        <begin position="43"/>
        <end position="59"/>
    </location>
</feature>
<dbReference type="InterPro" id="IPR026188">
    <property type="entry name" value="Lebercilin-like"/>
</dbReference>
<reference evidence="6" key="1">
    <citation type="submission" date="2021-04" db="EMBL/GenBank/DDBJ databases">
        <authorList>
            <consortium name="Wellcome Sanger Institute Data Sharing"/>
        </authorList>
    </citation>
    <scope>NUCLEOTIDE SEQUENCE [LARGE SCALE GENOMIC DNA]</scope>
</reference>
<reference evidence="6" key="3">
    <citation type="submission" date="2025-09" db="UniProtKB">
        <authorList>
            <consortium name="Ensembl"/>
        </authorList>
    </citation>
    <scope>IDENTIFICATION</scope>
</reference>
<evidence type="ECO:0000313" key="7">
    <source>
        <dbReference type="Proteomes" id="UP000265040"/>
    </source>
</evidence>
<evidence type="ECO:0000313" key="6">
    <source>
        <dbReference type="Ensembl" id="ENSATEP00000007231.1"/>
    </source>
</evidence>
<dbReference type="RefSeq" id="XP_026197399.1">
    <property type="nucleotide sequence ID" value="XM_026341614.1"/>
</dbReference>
<evidence type="ECO:0000256" key="3">
    <source>
        <dbReference type="SAM" id="Coils"/>
    </source>
</evidence>
<dbReference type="OMA" id="SKRGIRW"/>
<evidence type="ECO:0000259" key="5">
    <source>
        <dbReference type="Pfam" id="PF15619"/>
    </source>
</evidence>
<dbReference type="GeneID" id="113149471"/>
<dbReference type="RefSeq" id="XP_026197396.1">
    <property type="nucleotide sequence ID" value="XM_026341611.1"/>
</dbReference>
<dbReference type="RefSeq" id="XP_026197398.1">
    <property type="nucleotide sequence ID" value="XM_026341613.1"/>
</dbReference>
<feature type="compositionally biased region" description="Basic and acidic residues" evidence="4">
    <location>
        <begin position="586"/>
        <end position="599"/>
    </location>
</feature>
<feature type="compositionally biased region" description="Polar residues" evidence="4">
    <location>
        <begin position="393"/>
        <end position="407"/>
    </location>
</feature>
<dbReference type="Ensembl" id="ENSATET00000007354.3">
    <property type="protein sequence ID" value="ENSATEP00000007231.1"/>
    <property type="gene ID" value="ENSATEG00000005105.3"/>
</dbReference>
<keyword evidence="7" id="KW-1185">Reference proteome</keyword>
<dbReference type="RefSeq" id="XP_026197400.1">
    <property type="nucleotide sequence ID" value="XM_026341615.1"/>
</dbReference>
<evidence type="ECO:0000256" key="4">
    <source>
        <dbReference type="SAM" id="MobiDB-lite"/>
    </source>
</evidence>
<feature type="compositionally biased region" description="Polar residues" evidence="4">
    <location>
        <begin position="19"/>
        <end position="35"/>
    </location>
</feature>
<sequence length="802" mass="91509">MESEIASDLYKDNRDADLSRQSLRSTRTNSHASSFQKHKKKFQDKNTDEGEKDTFEGRSKTQTWNSDPDRDHLSDREGRRSGGSFYSEDYENESPERSLSPYSHSRTPSPTPQREVRAKRISSSPLHKTSGLGRRGVSRPQRPGGQRLNQQHRRGGQSQSKESTPPKDLDLVTKRMLSARLLKINELRNSLAELQQRTDELQKENRILRQLQVRQEKALQRYDDTESEISQLLSRHSNETHVLRERLRRTQERERAAERRLKDSEEQLQRSQVTIVRLKKLVDQQELGTRDELSRRLDEEKTRAQEAEHKIKELERSMELSNSSYQRQLAAERKKTISAQDEIRTLQEELERLANKLKEKERELDAKNIYANRMLKGSQRKDTDSCIKRKVPSRNSTKAVQTENRMSSLDFPTPPPAITDATEYSEQPPDEYLSLKELGRVDRQEETDRYQNQKQEKMRDNEKDLAKGKKLEKEEKLQLSQELNVFEEKANRLKDGWENKMGEQDRMKTNSLLNQEDEENKKKHGRVQEEVARWNQEALVNQQAAEEARRKKDQLLAKMLEIDRQNQGVQDSMCVGSDPSESSNDTGDHFSPRPPEQRNHNSSIFNLTESEESASLRTGAGSREGGRRRPGTEGGAVTTGIGRRALRTQISSNDLAFGSYAPSFAHSASRGSSGFPPPPPKEDRDSALEAIGVFSLRGLETEKEKETEKGMETDRKSSLMQQLFGALAMPAGDSLNTSSKMEVLSSPPTTNGVRSRREGLLSFNSGSSTPPASSRSTLHVAESRPAIRAINSFDDDIEELTL</sequence>
<feature type="region of interest" description="Disordered" evidence="4">
    <location>
        <begin position="1"/>
        <end position="171"/>
    </location>
</feature>
<dbReference type="InterPro" id="IPR028933">
    <property type="entry name" value="Lebercilin_dom"/>
</dbReference>
<dbReference type="GO" id="GO:0005930">
    <property type="term" value="C:axoneme"/>
    <property type="evidence" value="ECO:0007669"/>
    <property type="project" value="TreeGrafter"/>
</dbReference>
<feature type="domain" description="Lebercilin" evidence="5">
    <location>
        <begin position="172"/>
        <end position="364"/>
    </location>
</feature>
<dbReference type="InParanoid" id="A0A3Q1ITS3"/>
<dbReference type="RefSeq" id="XP_026197395.1">
    <property type="nucleotide sequence ID" value="XM_026341610.1"/>
</dbReference>
<feature type="region of interest" description="Disordered" evidence="4">
    <location>
        <begin position="665"/>
        <end position="685"/>
    </location>
</feature>
<feature type="compositionally biased region" description="Low complexity" evidence="4">
    <location>
        <begin position="762"/>
        <end position="776"/>
    </location>
</feature>
<feature type="compositionally biased region" description="Basic and acidic residues" evidence="4">
    <location>
        <begin position="486"/>
        <end position="508"/>
    </location>
</feature>
<name>A0A3Q1ITS3_ANATE</name>
<comment type="similarity">
    <text evidence="1">Belongs to the LCA5 family.</text>
</comment>
<feature type="region of interest" description="Disordered" evidence="4">
    <location>
        <begin position="739"/>
        <end position="780"/>
    </location>
</feature>
<dbReference type="PANTHER" id="PTHR16650">
    <property type="entry name" value="C21ORF13-RELATED"/>
    <property type="match status" value="1"/>
</dbReference>
<protein>
    <recommendedName>
        <fullName evidence="5">Lebercilin domain-containing protein</fullName>
    </recommendedName>
</protein>
<organism evidence="6 7">
    <name type="scientific">Anabas testudineus</name>
    <name type="common">Climbing perch</name>
    <name type="synonym">Anthias testudineus</name>
    <dbReference type="NCBI Taxonomy" id="64144"/>
    <lineage>
        <taxon>Eukaryota</taxon>
        <taxon>Metazoa</taxon>
        <taxon>Chordata</taxon>
        <taxon>Craniata</taxon>
        <taxon>Vertebrata</taxon>
        <taxon>Euteleostomi</taxon>
        <taxon>Actinopterygii</taxon>
        <taxon>Neopterygii</taxon>
        <taxon>Teleostei</taxon>
        <taxon>Neoteleostei</taxon>
        <taxon>Acanthomorphata</taxon>
        <taxon>Anabantaria</taxon>
        <taxon>Anabantiformes</taxon>
        <taxon>Anabantoidei</taxon>
        <taxon>Anabantidae</taxon>
        <taxon>Anabas</taxon>
    </lineage>
</organism>
<feature type="compositionally biased region" description="Polar residues" evidence="4">
    <location>
        <begin position="739"/>
        <end position="753"/>
    </location>
</feature>
<reference evidence="6" key="2">
    <citation type="submission" date="2025-08" db="UniProtKB">
        <authorList>
            <consortium name="Ensembl"/>
        </authorList>
    </citation>
    <scope>IDENTIFICATION</scope>
</reference>
<feature type="compositionally biased region" description="Polar residues" evidence="4">
    <location>
        <begin position="600"/>
        <end position="616"/>
    </location>
</feature>
<feature type="coiled-coil region" evidence="3">
    <location>
        <begin position="177"/>
        <end position="370"/>
    </location>
</feature>
<dbReference type="GO" id="GO:0042073">
    <property type="term" value="P:intraciliary transport"/>
    <property type="evidence" value="ECO:0007669"/>
    <property type="project" value="TreeGrafter"/>
</dbReference>
<feature type="compositionally biased region" description="Basic and acidic residues" evidence="4">
    <location>
        <begin position="433"/>
        <end position="477"/>
    </location>
</feature>
<evidence type="ECO:0000256" key="2">
    <source>
        <dbReference type="ARBA" id="ARBA00023054"/>
    </source>
</evidence>
<dbReference type="OrthoDB" id="2123794at2759"/>
<dbReference type="GeneTree" id="ENSGT00560000077266"/>
<keyword evidence="2 3" id="KW-0175">Coiled coil</keyword>
<feature type="compositionally biased region" description="Basic and acidic residues" evidence="4">
    <location>
        <begin position="67"/>
        <end position="80"/>
    </location>
</feature>
<dbReference type="AlphaFoldDB" id="A0A3Q1ITS3"/>